<proteinExistence type="predicted"/>
<reference evidence="2 3" key="1">
    <citation type="journal article" date="2017" name="Mol. Biol. Evol.">
        <title>The 4-celled Tetrabaena socialis nuclear genome reveals the essential components for genetic control of cell number at the origin of multicellularity in the volvocine lineage.</title>
        <authorList>
            <person name="Featherston J."/>
            <person name="Arakaki Y."/>
            <person name="Hanschen E.R."/>
            <person name="Ferris P.J."/>
            <person name="Michod R.E."/>
            <person name="Olson B.J.S.C."/>
            <person name="Nozaki H."/>
            <person name="Durand P.M."/>
        </authorList>
    </citation>
    <scope>NUCLEOTIDE SEQUENCE [LARGE SCALE GENOMIC DNA]</scope>
    <source>
        <strain evidence="2 3">NIES-571</strain>
    </source>
</reference>
<comment type="caution">
    <text evidence="2">The sequence shown here is derived from an EMBL/GenBank/DDBJ whole genome shotgun (WGS) entry which is preliminary data.</text>
</comment>
<dbReference type="Proteomes" id="UP000236333">
    <property type="component" value="Unassembled WGS sequence"/>
</dbReference>
<dbReference type="PANTHER" id="PTHR33874">
    <property type="entry name" value="RING FINGER PROTEIN"/>
    <property type="match status" value="1"/>
</dbReference>
<evidence type="ECO:0000313" key="2">
    <source>
        <dbReference type="EMBL" id="PNH03918.1"/>
    </source>
</evidence>
<feature type="region of interest" description="Disordered" evidence="1">
    <location>
        <begin position="50"/>
        <end position="105"/>
    </location>
</feature>
<dbReference type="OrthoDB" id="2014733at2759"/>
<protein>
    <submittedName>
        <fullName evidence="2">Uncharacterized protein</fullName>
    </submittedName>
</protein>
<dbReference type="PANTHER" id="PTHR33874:SF4">
    <property type="entry name" value="EXPRESSED PROTEIN"/>
    <property type="match status" value="1"/>
</dbReference>
<name>A0A2J7ZUJ3_9CHLO</name>
<gene>
    <name evidence="2" type="ORF">TSOC_009956</name>
</gene>
<feature type="compositionally biased region" description="Low complexity" evidence="1">
    <location>
        <begin position="72"/>
        <end position="95"/>
    </location>
</feature>
<organism evidence="2 3">
    <name type="scientific">Tetrabaena socialis</name>
    <dbReference type="NCBI Taxonomy" id="47790"/>
    <lineage>
        <taxon>Eukaryota</taxon>
        <taxon>Viridiplantae</taxon>
        <taxon>Chlorophyta</taxon>
        <taxon>core chlorophytes</taxon>
        <taxon>Chlorophyceae</taxon>
        <taxon>CS clade</taxon>
        <taxon>Chlamydomonadales</taxon>
        <taxon>Tetrabaenaceae</taxon>
        <taxon>Tetrabaena</taxon>
    </lineage>
</organism>
<evidence type="ECO:0000313" key="3">
    <source>
        <dbReference type="Proteomes" id="UP000236333"/>
    </source>
</evidence>
<accession>A0A2J7ZUJ3</accession>
<sequence length="226" mass="24330">MATSEVAQELYTELECEVYHELEEFIGDPQFVAALERPCKAPGKDGLLAQATGWASGSGGGPMPMQPPQPAGQPTADPPAAGAAAPAGSAASERAAPPRHWARPSGPDAEFGFVGNISRDGTISLHAPAMVSYTYRNPQALYIAACIIDLPEAQALTPKQLQAALLDALKCLKRSRFRQALSWGGFVYRWTAYTASVLQMYQNPWLMRALLTALWATSRVSMRLLL</sequence>
<evidence type="ECO:0000256" key="1">
    <source>
        <dbReference type="SAM" id="MobiDB-lite"/>
    </source>
</evidence>
<dbReference type="EMBL" id="PGGS01000445">
    <property type="protein sequence ID" value="PNH03918.1"/>
    <property type="molecule type" value="Genomic_DNA"/>
</dbReference>
<keyword evidence="3" id="KW-1185">Reference proteome</keyword>
<dbReference type="AlphaFoldDB" id="A0A2J7ZUJ3"/>